<evidence type="ECO:0000313" key="1">
    <source>
        <dbReference type="EMBL" id="SUA02509.1"/>
    </source>
</evidence>
<protein>
    <submittedName>
        <fullName evidence="1">Acyl-CoA dehydrogenase FadE28</fullName>
    </submittedName>
</protein>
<dbReference type="Proteomes" id="UP000255389">
    <property type="component" value="Unassembled WGS sequence"/>
</dbReference>
<dbReference type="AlphaFoldDB" id="A0A378UYQ7"/>
<dbReference type="EMBL" id="UGQY01000004">
    <property type="protein sequence ID" value="SUA02509.1"/>
    <property type="molecule type" value="Genomic_DNA"/>
</dbReference>
<name>A0A378UYQ7_MYCFO</name>
<reference evidence="1 2" key="1">
    <citation type="submission" date="2018-06" db="EMBL/GenBank/DDBJ databases">
        <authorList>
            <consortium name="Pathogen Informatics"/>
            <person name="Doyle S."/>
        </authorList>
    </citation>
    <scope>NUCLEOTIDE SEQUENCE [LARGE SCALE GENOMIC DNA]</scope>
    <source>
        <strain evidence="1 2">NCTC1542</strain>
    </source>
</reference>
<gene>
    <name evidence="1" type="ORF">NCTC1542_03977</name>
</gene>
<proteinExistence type="predicted"/>
<dbReference type="SUPFAM" id="SSF56645">
    <property type="entry name" value="Acyl-CoA dehydrogenase NM domain-like"/>
    <property type="match status" value="1"/>
</dbReference>
<organism evidence="1 2">
    <name type="scientific">Mycolicibacterium fortuitum</name>
    <name type="common">Mycobacterium fortuitum</name>
    <dbReference type="NCBI Taxonomy" id="1766"/>
    <lineage>
        <taxon>Bacteria</taxon>
        <taxon>Bacillati</taxon>
        <taxon>Actinomycetota</taxon>
        <taxon>Actinomycetes</taxon>
        <taxon>Mycobacteriales</taxon>
        <taxon>Mycobacteriaceae</taxon>
        <taxon>Mycolicibacterium</taxon>
    </lineage>
</organism>
<dbReference type="GO" id="GO:0016627">
    <property type="term" value="F:oxidoreductase activity, acting on the CH-CH group of donors"/>
    <property type="evidence" value="ECO:0007669"/>
    <property type="project" value="InterPro"/>
</dbReference>
<accession>A0A378UYQ7</accession>
<evidence type="ECO:0000313" key="2">
    <source>
        <dbReference type="Proteomes" id="UP000255389"/>
    </source>
</evidence>
<sequence>MDFTPNPEQQAVADVVTSVLERDNTWDALVSGGVAALGVPERLGGDGLVCPNFPPP</sequence>
<dbReference type="InterPro" id="IPR009100">
    <property type="entry name" value="AcylCoA_DH/oxidase_NM_dom_sf"/>
</dbReference>